<keyword evidence="4 7" id="KW-1133">Transmembrane helix</keyword>
<dbReference type="InterPro" id="IPR036259">
    <property type="entry name" value="MFS_trans_sf"/>
</dbReference>
<dbReference type="AlphaFoldDB" id="A0A5C3MK90"/>
<dbReference type="GO" id="GO:0008506">
    <property type="term" value="F:sucrose:proton symporter activity"/>
    <property type="evidence" value="ECO:0007669"/>
    <property type="project" value="TreeGrafter"/>
</dbReference>
<dbReference type="EMBL" id="ML213538">
    <property type="protein sequence ID" value="TFK45670.1"/>
    <property type="molecule type" value="Genomic_DNA"/>
</dbReference>
<keyword evidence="2" id="KW-0813">Transport</keyword>
<feature type="transmembrane region" description="Helical" evidence="7">
    <location>
        <begin position="103"/>
        <end position="122"/>
    </location>
</feature>
<feature type="transmembrane region" description="Helical" evidence="7">
    <location>
        <begin position="68"/>
        <end position="91"/>
    </location>
</feature>
<evidence type="ECO:0000256" key="2">
    <source>
        <dbReference type="ARBA" id="ARBA00022448"/>
    </source>
</evidence>
<name>A0A5C3MK90_9AGAM</name>
<dbReference type="Pfam" id="PF13347">
    <property type="entry name" value="MFS_2"/>
    <property type="match status" value="1"/>
</dbReference>
<sequence length="656" mass="70785">MVGFAALPGAEAGGEEDAHFVGVSRILGPKWIQSPALTVGLLGVQVLWSVEMSYASPYLLSLGLHKSLMAIVFLAGPLSGLIVQPLIGTLADRSRSRLGRRRPYMLAGTVICVFGVLLLGFTRQFATIFTARDSYANDVMTIWLAIWAIYCIDFAVNAVQAVDRALIVDILPTGEQASGNAWAARMLGIGSVAGFFVGNIDLTQVFFMFGKTELQVLAVIASLLLILTHSVTVYCVKEKVMVDSSKNIRKKGVWAEIKIIWDNILKLPRVIRQICMIQFFAWLGWFPILFYTTVYIGELHKRASPTPLDEDAAAALDAEGTRLGTRALLYNAVVSLTTTFVMPFFVSRNDAQHGDVNPLLSGKGRRSEWKMHLSTLWAASHLLFTICMAVTWFTSSVSTATVLMAVVGFSWAITQWAPFSLLGEAIHSGASSVGEDGSSIRLADTRSGAIPRHSGQNDNDEERQFLVVDEDDLDGSSDGVLSTRTSLSDEGGSGDIRPRSAMLMQHAAARVSRADIEVTYGEAVSAESEIHTADKSDDLSSKAGVILGIHNIFIVIPQFLVTGISSIIFAIFEPAKSVLHGHHPGNTNPKPGNLTAIGVDAMNNNGSASLLQALQEDADVPDGPNSVAIIFRLGGIAAAVAFVLCCRLSRDMRRKS</sequence>
<evidence type="ECO:0000256" key="4">
    <source>
        <dbReference type="ARBA" id="ARBA00022989"/>
    </source>
</evidence>
<evidence type="ECO:0000256" key="1">
    <source>
        <dbReference type="ARBA" id="ARBA00004141"/>
    </source>
</evidence>
<feature type="transmembrane region" description="Helical" evidence="7">
    <location>
        <begin position="182"/>
        <end position="202"/>
    </location>
</feature>
<dbReference type="PANTHER" id="PTHR19432:SF91">
    <property type="entry name" value="GENERAL ALPHA-GLUCOSIDE PERMEASE"/>
    <property type="match status" value="1"/>
</dbReference>
<feature type="transmembrane region" description="Helical" evidence="7">
    <location>
        <begin position="629"/>
        <end position="648"/>
    </location>
</feature>
<evidence type="ECO:0000256" key="5">
    <source>
        <dbReference type="ARBA" id="ARBA00023136"/>
    </source>
</evidence>
<protein>
    <submittedName>
        <fullName evidence="8">MFS general substrate transporter</fullName>
    </submittedName>
</protein>
<reference evidence="8 9" key="1">
    <citation type="journal article" date="2019" name="Nat. Ecol. Evol.">
        <title>Megaphylogeny resolves global patterns of mushroom evolution.</title>
        <authorList>
            <person name="Varga T."/>
            <person name="Krizsan K."/>
            <person name="Foldi C."/>
            <person name="Dima B."/>
            <person name="Sanchez-Garcia M."/>
            <person name="Sanchez-Ramirez S."/>
            <person name="Szollosi G.J."/>
            <person name="Szarkandi J.G."/>
            <person name="Papp V."/>
            <person name="Albert L."/>
            <person name="Andreopoulos W."/>
            <person name="Angelini C."/>
            <person name="Antonin V."/>
            <person name="Barry K.W."/>
            <person name="Bougher N.L."/>
            <person name="Buchanan P."/>
            <person name="Buyck B."/>
            <person name="Bense V."/>
            <person name="Catcheside P."/>
            <person name="Chovatia M."/>
            <person name="Cooper J."/>
            <person name="Damon W."/>
            <person name="Desjardin D."/>
            <person name="Finy P."/>
            <person name="Geml J."/>
            <person name="Haridas S."/>
            <person name="Hughes K."/>
            <person name="Justo A."/>
            <person name="Karasinski D."/>
            <person name="Kautmanova I."/>
            <person name="Kiss B."/>
            <person name="Kocsube S."/>
            <person name="Kotiranta H."/>
            <person name="LaButti K.M."/>
            <person name="Lechner B.E."/>
            <person name="Liimatainen K."/>
            <person name="Lipzen A."/>
            <person name="Lukacs Z."/>
            <person name="Mihaltcheva S."/>
            <person name="Morgado L.N."/>
            <person name="Niskanen T."/>
            <person name="Noordeloos M.E."/>
            <person name="Ohm R.A."/>
            <person name="Ortiz-Santana B."/>
            <person name="Ovrebo C."/>
            <person name="Racz N."/>
            <person name="Riley R."/>
            <person name="Savchenko A."/>
            <person name="Shiryaev A."/>
            <person name="Soop K."/>
            <person name="Spirin V."/>
            <person name="Szebenyi C."/>
            <person name="Tomsovsky M."/>
            <person name="Tulloss R.E."/>
            <person name="Uehling J."/>
            <person name="Grigoriev I.V."/>
            <person name="Vagvolgyi C."/>
            <person name="Papp T."/>
            <person name="Martin F.M."/>
            <person name="Miettinen O."/>
            <person name="Hibbett D.S."/>
            <person name="Nagy L.G."/>
        </authorList>
    </citation>
    <scope>NUCLEOTIDE SEQUENCE [LARGE SCALE GENOMIC DNA]</scope>
    <source>
        <strain evidence="8 9">OMC1185</strain>
    </source>
</reference>
<feature type="transmembrane region" description="Helical" evidence="7">
    <location>
        <begin position="274"/>
        <end position="296"/>
    </location>
</feature>
<feature type="region of interest" description="Disordered" evidence="6">
    <location>
        <begin position="472"/>
        <end position="497"/>
    </location>
</feature>
<dbReference type="PANTHER" id="PTHR19432">
    <property type="entry name" value="SUGAR TRANSPORTER"/>
    <property type="match status" value="1"/>
</dbReference>
<evidence type="ECO:0000256" key="3">
    <source>
        <dbReference type="ARBA" id="ARBA00022692"/>
    </source>
</evidence>
<dbReference type="Proteomes" id="UP000305948">
    <property type="component" value="Unassembled WGS sequence"/>
</dbReference>
<dbReference type="GO" id="GO:0005886">
    <property type="term" value="C:plasma membrane"/>
    <property type="evidence" value="ECO:0007669"/>
    <property type="project" value="TreeGrafter"/>
</dbReference>
<feature type="transmembrane region" description="Helical" evidence="7">
    <location>
        <begin position="214"/>
        <end position="236"/>
    </location>
</feature>
<dbReference type="OrthoDB" id="28755at2759"/>
<proteinExistence type="predicted"/>
<organism evidence="8 9">
    <name type="scientific">Heliocybe sulcata</name>
    <dbReference type="NCBI Taxonomy" id="5364"/>
    <lineage>
        <taxon>Eukaryota</taxon>
        <taxon>Fungi</taxon>
        <taxon>Dikarya</taxon>
        <taxon>Basidiomycota</taxon>
        <taxon>Agaricomycotina</taxon>
        <taxon>Agaricomycetes</taxon>
        <taxon>Gloeophyllales</taxon>
        <taxon>Gloeophyllaceae</taxon>
        <taxon>Heliocybe</taxon>
    </lineage>
</organism>
<feature type="transmembrane region" description="Helical" evidence="7">
    <location>
        <begin position="400"/>
        <end position="422"/>
    </location>
</feature>
<keyword evidence="5 7" id="KW-0472">Membrane</keyword>
<accession>A0A5C3MK90</accession>
<evidence type="ECO:0000256" key="6">
    <source>
        <dbReference type="SAM" id="MobiDB-lite"/>
    </source>
</evidence>
<feature type="transmembrane region" description="Helical" evidence="7">
    <location>
        <begin position="142"/>
        <end position="162"/>
    </location>
</feature>
<evidence type="ECO:0000313" key="8">
    <source>
        <dbReference type="EMBL" id="TFK45670.1"/>
    </source>
</evidence>
<dbReference type="Gene3D" id="1.20.1250.20">
    <property type="entry name" value="MFS general substrate transporter like domains"/>
    <property type="match status" value="1"/>
</dbReference>
<dbReference type="SUPFAM" id="SSF103473">
    <property type="entry name" value="MFS general substrate transporter"/>
    <property type="match status" value="1"/>
</dbReference>
<comment type="subcellular location">
    <subcellularLocation>
        <location evidence="1">Membrane</location>
        <topology evidence="1">Multi-pass membrane protein</topology>
    </subcellularLocation>
</comment>
<keyword evidence="3 7" id="KW-0812">Transmembrane</keyword>
<keyword evidence="9" id="KW-1185">Reference proteome</keyword>
<feature type="transmembrane region" description="Helical" evidence="7">
    <location>
        <begin position="373"/>
        <end position="394"/>
    </location>
</feature>
<evidence type="ECO:0000313" key="9">
    <source>
        <dbReference type="Proteomes" id="UP000305948"/>
    </source>
</evidence>
<gene>
    <name evidence="8" type="ORF">OE88DRAFT_1812414</name>
</gene>
<feature type="transmembrane region" description="Helical" evidence="7">
    <location>
        <begin position="545"/>
        <end position="572"/>
    </location>
</feature>
<feature type="transmembrane region" description="Helical" evidence="7">
    <location>
        <begin position="327"/>
        <end position="346"/>
    </location>
</feature>
<evidence type="ECO:0000256" key="7">
    <source>
        <dbReference type="SAM" id="Phobius"/>
    </source>
</evidence>